<dbReference type="VEuPathDB" id="CryptoDB:CMU_010020"/>
<dbReference type="InterPro" id="IPR027417">
    <property type="entry name" value="P-loop_NTPase"/>
</dbReference>
<keyword evidence="8 10" id="KW-0472">Membrane</keyword>
<feature type="transmembrane region" description="Helical" evidence="10">
    <location>
        <begin position="422"/>
        <end position="440"/>
    </location>
</feature>
<feature type="transmembrane region" description="Helical" evidence="10">
    <location>
        <begin position="308"/>
        <end position="329"/>
    </location>
</feature>
<dbReference type="InterPro" id="IPR050173">
    <property type="entry name" value="ABC_transporter_C-like"/>
</dbReference>
<keyword evidence="4" id="KW-0677">Repeat</keyword>
<evidence type="ECO:0000256" key="5">
    <source>
        <dbReference type="ARBA" id="ARBA00022741"/>
    </source>
</evidence>
<reference evidence="13" key="1">
    <citation type="submission" date="2008-06" db="EMBL/GenBank/DDBJ databases">
        <authorList>
            <person name="Lorenzi H."/>
            <person name="Inman J."/>
            <person name="Miller J."/>
            <person name="Schobel S."/>
            <person name="Amedeo P."/>
            <person name="Caler E.V."/>
            <person name="da Silva J."/>
        </authorList>
    </citation>
    <scope>NUCLEOTIDE SEQUENCE [LARGE SCALE GENOMIC DNA]</scope>
    <source>
        <strain evidence="13">RN66</strain>
    </source>
</reference>
<dbReference type="InterPro" id="IPR011527">
    <property type="entry name" value="ABC1_TM_dom"/>
</dbReference>
<dbReference type="GO" id="GO:0140359">
    <property type="term" value="F:ABC-type transporter activity"/>
    <property type="evidence" value="ECO:0007669"/>
    <property type="project" value="InterPro"/>
</dbReference>
<dbReference type="GO" id="GO:0005774">
    <property type="term" value="C:vacuolar membrane"/>
    <property type="evidence" value="ECO:0007669"/>
    <property type="project" value="UniProtKB-SubCell"/>
</dbReference>
<dbReference type="OMA" id="WNAINIC"/>
<dbReference type="Proteomes" id="UP000001460">
    <property type="component" value="Unassembled WGS sequence"/>
</dbReference>
<evidence type="ECO:0000256" key="6">
    <source>
        <dbReference type="ARBA" id="ARBA00022840"/>
    </source>
</evidence>
<feature type="transmembrane region" description="Helical" evidence="10">
    <location>
        <begin position="1279"/>
        <end position="1299"/>
    </location>
</feature>
<keyword evidence="2" id="KW-0813">Transport</keyword>
<evidence type="ECO:0000256" key="10">
    <source>
        <dbReference type="SAM" id="Phobius"/>
    </source>
</evidence>
<keyword evidence="3 10" id="KW-0812">Transmembrane</keyword>
<dbReference type="SMART" id="SM00382">
    <property type="entry name" value="AAA"/>
    <property type="match status" value="2"/>
</dbReference>
<dbReference type="PROSITE" id="PS50929">
    <property type="entry name" value="ABC_TM1F"/>
    <property type="match status" value="2"/>
</dbReference>
<keyword evidence="14" id="KW-1185">Reference proteome</keyword>
<dbReference type="InterPro" id="IPR036640">
    <property type="entry name" value="ABC1_TM_sf"/>
</dbReference>
<protein>
    <submittedName>
        <fullName evidence="13">ABC transporter family protein</fullName>
    </submittedName>
</protein>
<dbReference type="PANTHER" id="PTHR24223">
    <property type="entry name" value="ATP-BINDING CASSETTE SUB-FAMILY C"/>
    <property type="match status" value="1"/>
</dbReference>
<dbReference type="STRING" id="441375.B6AE69"/>
<dbReference type="PROSITE" id="PS00211">
    <property type="entry name" value="ABC_TRANSPORTER_1"/>
    <property type="match status" value="1"/>
</dbReference>
<feature type="domain" description="ABC transmembrane type-1" evidence="12">
    <location>
        <begin position="1148"/>
        <end position="1414"/>
    </location>
</feature>
<dbReference type="InterPro" id="IPR003593">
    <property type="entry name" value="AAA+_ATPase"/>
</dbReference>
<evidence type="ECO:0000256" key="9">
    <source>
        <dbReference type="SAM" id="MobiDB-lite"/>
    </source>
</evidence>
<dbReference type="InterPro" id="IPR017871">
    <property type="entry name" value="ABC_transporter-like_CS"/>
</dbReference>
<feature type="domain" description="ABC transporter" evidence="11">
    <location>
        <begin position="1463"/>
        <end position="1737"/>
    </location>
</feature>
<evidence type="ECO:0000313" key="13">
    <source>
        <dbReference type="EMBL" id="EEA06510.1"/>
    </source>
</evidence>
<dbReference type="Pfam" id="PF00664">
    <property type="entry name" value="ABC_membrane"/>
    <property type="match status" value="2"/>
</dbReference>
<organism evidence="13 14">
    <name type="scientific">Cryptosporidium muris (strain RN66)</name>
    <dbReference type="NCBI Taxonomy" id="441375"/>
    <lineage>
        <taxon>Eukaryota</taxon>
        <taxon>Sar</taxon>
        <taxon>Alveolata</taxon>
        <taxon>Apicomplexa</taxon>
        <taxon>Conoidasida</taxon>
        <taxon>Coccidia</taxon>
        <taxon>Eucoccidiorida</taxon>
        <taxon>Eimeriorina</taxon>
        <taxon>Cryptosporidiidae</taxon>
        <taxon>Cryptosporidium</taxon>
    </lineage>
</organism>
<feature type="region of interest" description="Disordered" evidence="9">
    <location>
        <begin position="1"/>
        <end position="29"/>
    </location>
</feature>
<proteinExistence type="predicted"/>
<dbReference type="RefSeq" id="XP_002140859.1">
    <property type="nucleotide sequence ID" value="XM_002140823.1"/>
</dbReference>
<feature type="compositionally biased region" description="Basic and acidic residues" evidence="9">
    <location>
        <begin position="10"/>
        <end position="20"/>
    </location>
</feature>
<dbReference type="PROSITE" id="PS50893">
    <property type="entry name" value="ABC_TRANSPORTER_2"/>
    <property type="match status" value="2"/>
</dbReference>
<feature type="transmembrane region" description="Helical" evidence="10">
    <location>
        <begin position="1149"/>
        <end position="1168"/>
    </location>
</feature>
<dbReference type="GO" id="GO:0005524">
    <property type="term" value="F:ATP binding"/>
    <property type="evidence" value="ECO:0007669"/>
    <property type="project" value="UniProtKB-KW"/>
</dbReference>
<feature type="domain" description="ABC transmembrane type-1" evidence="12">
    <location>
        <begin position="126"/>
        <end position="409"/>
    </location>
</feature>
<dbReference type="Pfam" id="PF00005">
    <property type="entry name" value="ABC_tran"/>
    <property type="match status" value="2"/>
</dbReference>
<keyword evidence="5" id="KW-0547">Nucleotide-binding</keyword>
<evidence type="ECO:0000313" key="14">
    <source>
        <dbReference type="Proteomes" id="UP000001460"/>
    </source>
</evidence>
<evidence type="ECO:0000256" key="4">
    <source>
        <dbReference type="ARBA" id="ARBA00022737"/>
    </source>
</evidence>
<keyword evidence="7 10" id="KW-1133">Transmembrane helix</keyword>
<dbReference type="InterPro" id="IPR044726">
    <property type="entry name" value="ABCC_6TM_D2"/>
</dbReference>
<evidence type="ECO:0000259" key="11">
    <source>
        <dbReference type="PROSITE" id="PS50893"/>
    </source>
</evidence>
<dbReference type="CDD" id="cd18580">
    <property type="entry name" value="ABC_6TM_ABCC_D2"/>
    <property type="match status" value="1"/>
</dbReference>
<feature type="transmembrane region" description="Helical" evidence="10">
    <location>
        <begin position="391"/>
        <end position="410"/>
    </location>
</feature>
<dbReference type="PANTHER" id="PTHR24223:SF443">
    <property type="entry name" value="MULTIDRUG-RESISTANCE LIKE PROTEIN 1, ISOFORM I"/>
    <property type="match status" value="1"/>
</dbReference>
<dbReference type="SUPFAM" id="SSF90123">
    <property type="entry name" value="ABC transporter transmembrane region"/>
    <property type="match status" value="2"/>
</dbReference>
<feature type="transmembrane region" description="Helical" evidence="10">
    <location>
        <begin position="1100"/>
        <end position="1118"/>
    </location>
</feature>
<accession>B6AE69</accession>
<evidence type="ECO:0000256" key="2">
    <source>
        <dbReference type="ARBA" id="ARBA00022448"/>
    </source>
</evidence>
<evidence type="ECO:0000256" key="1">
    <source>
        <dbReference type="ARBA" id="ARBA00004128"/>
    </source>
</evidence>
<evidence type="ECO:0000256" key="3">
    <source>
        <dbReference type="ARBA" id="ARBA00022692"/>
    </source>
</evidence>
<keyword evidence="6" id="KW-0067">ATP-binding</keyword>
<dbReference type="Gene3D" id="3.40.50.300">
    <property type="entry name" value="P-loop containing nucleotide triphosphate hydrolases"/>
    <property type="match status" value="2"/>
</dbReference>
<dbReference type="Gene3D" id="1.20.1560.10">
    <property type="entry name" value="ABC transporter type 1, transmembrane domain"/>
    <property type="match status" value="2"/>
</dbReference>
<evidence type="ECO:0000259" key="12">
    <source>
        <dbReference type="PROSITE" id="PS50929"/>
    </source>
</evidence>
<feature type="domain" description="ABC transporter" evidence="11">
    <location>
        <begin position="638"/>
        <end position="882"/>
    </location>
</feature>
<feature type="transmembrane region" description="Helical" evidence="10">
    <location>
        <begin position="1249"/>
        <end position="1267"/>
    </location>
</feature>
<comment type="subcellular location">
    <subcellularLocation>
        <location evidence="1">Vacuole membrane</location>
        <topology evidence="1">Multi-pass membrane protein</topology>
    </subcellularLocation>
</comment>
<dbReference type="SUPFAM" id="SSF52540">
    <property type="entry name" value="P-loop containing nucleoside triphosphate hydrolases"/>
    <property type="match status" value="2"/>
</dbReference>
<dbReference type="GO" id="GO:0016887">
    <property type="term" value="F:ATP hydrolysis activity"/>
    <property type="evidence" value="ECO:0007669"/>
    <property type="project" value="InterPro"/>
</dbReference>
<dbReference type="EMBL" id="DS989729">
    <property type="protein sequence ID" value="EEA06510.1"/>
    <property type="molecule type" value="Genomic_DNA"/>
</dbReference>
<sequence>MDKINNNISKKGEIRDKKDPNSNINNRISSSNKNIINKKYGKIKQAGGRNIWSKLLFTWITPWMWKFLDGCINTDDLLHLPNKDNIVDWTSRLEDAVNDEEKRSKLRARKLRIARPLIKVFWLQGLLVTLLKVFYDILQTLATLALRSFVASIEPNTGNITIEEHEIKTSWCNKMAILFIILTLLKIFVESQYSYWCGRVSLRIQGALISMTFRRVVHWKALAITSSDSADIGKSARKSMILRHAEARKIQDKEAVASSNIFNLIVVDALAVEGFLINTIECLVFPFRLIVAFFVLKDILGTTTTACGMATLIILLIISFSCQIIASSYKAPFMNARDKRIDRCHEVLSEVRTLQMMGLQEIANERVMLYRNMETRANKIRTTLSLIGSWIGYQMSSVAQLVLFLMAVYYGINMAYKDNIPLVIPASVGVTTLKVLFSLLGPCRNLSMYSFATIEAIISFYRFESFIRSRPLDLRHSDPPKSKELNLSNIDNIRYKYSRILQNIYDRDKWESIEIDKNNINSRNNKSKGSEYLGYLKYNIYNNLDKNNDILDDEGNVEYPLLINEKYKEYNNIESGDNTNIKDNIIYPKVQIILMRDACYTWCKDIRNRNSNRIRDKNDNLNEMKSNLKINNSNIKNINTNGLIKSNCGLIVSNSLYDNRFKLRNINLSLTLGETIIVVGSPGSGKTSLMNAILDEIVKENGTAFVQPREARKPIAYASQIPWIPNGSIKNTIIFGRKLNQRKYDIIVDCCQLNKDFSTWQDGDSRVVDEGGFSLSGGQRARICLARALYSLPDILFGDIGENLGTNNIDKFDEDILNNLDGKFQNIINIESESISNSTRLNLESDVKSSNIDQLYKLSSSDINKLQYSRNDTNNFISNNGLDIDKKINNSQYNEFNKYSTINNINMNNYNINTNIGSPLIKKSTINIYKSIDMNYLNDEESILYLLDDIFISLDPGVSQIIFRKLFGSDGLLRRVGTILSIDFSNLSFLMKSMRKTSLSFKPNILVLDDGMITFYGCYQRYISEWCNQKDSDYLSNQNIDDIVDEDDNIEDDDNINSITLPYPISTSTKTETLRKVMEREGRFMGIVSKKTYFWYFSKLQWNWTFGLLFLCFAKTMFDKGTDYYMGIYTSRSPSNDVLLSISEAKKFAFNYTFLVFIQLLVSAMVFIGEAFCGLKAATSIHNDILVKVLSAPLYFFDSNPVSRVISRFSADQLMMDNVPAMKIAAVLVGGMNVMFQCCIVLYVAPLSIILFPLISFGIYLAVARYFSRSSREIQRMCLVLYSPLCGVFSEAMSGGPIIRSFRAQSHYMMQGNEIIDLVQRAKFMQLCSKEWSSLRTQLLTFPLTVLTSKVLQTLLVSTGFKFFCKILETSNINTQNSQSGIIGAGVTGIALYYSESIASNIGMVITSYVNMEKEMISAERLHQYDETLTLELSYDQTICKVDNNLDLTNSKLNNDINKCKGVKIKNLQVRYRRPNSKPTDNIDDMYFPPSLDNMSALTGPNEHIGVIGRTGSGKSTFLQSILGLVPITKGQILLDGVPINQILPEVKRKIIGVLPQVPLILKGWTVRNFLDPDSKHSNDDLWNAINICGLSSLISSLPGNKMLDAVIVPDTSNSNNQYNSIPIGNDINADDGRSLSDSQLRYLSLARLLISAKNYRLILVDEPPPDVNDDTANYVPIHQLLRKYFPHCTVFVVAHHAASLQNCNKVWVIGHGKILHETSLNSNFTQDEIMQLCSNAELEVNSGKTNIIKN</sequence>
<dbReference type="OrthoDB" id="4865934at2759"/>
<name>B6AE69_CRYMR</name>
<dbReference type="GeneID" id="6995936"/>
<dbReference type="InterPro" id="IPR003439">
    <property type="entry name" value="ABC_transporter-like_ATP-bd"/>
</dbReference>
<dbReference type="eggNOG" id="KOG0054">
    <property type="taxonomic scope" value="Eukaryota"/>
</dbReference>
<feature type="transmembrane region" description="Helical" evidence="10">
    <location>
        <begin position="117"/>
        <end position="135"/>
    </location>
</feature>
<evidence type="ECO:0000256" key="7">
    <source>
        <dbReference type="ARBA" id="ARBA00022989"/>
    </source>
</evidence>
<evidence type="ECO:0000256" key="8">
    <source>
        <dbReference type="ARBA" id="ARBA00023136"/>
    </source>
</evidence>
<gene>
    <name evidence="13" type="ORF">CMU_010020</name>
</gene>